<dbReference type="InterPro" id="IPR041426">
    <property type="entry name" value="Mos1_HTH"/>
</dbReference>
<dbReference type="SMART" id="SM00256">
    <property type="entry name" value="FBOX"/>
    <property type="match status" value="1"/>
</dbReference>
<dbReference type="Pfam" id="PF01827">
    <property type="entry name" value="FTH"/>
    <property type="match status" value="1"/>
</dbReference>
<dbReference type="EMBL" id="DS268554">
    <property type="protein sequence ID" value="EFO89330.1"/>
    <property type="molecule type" value="Genomic_DNA"/>
</dbReference>
<dbReference type="PANTHER" id="PTHR23015:SF4">
    <property type="entry name" value="DUF38 DOMAIN-CONTAINING PROTEIN-RELATED"/>
    <property type="match status" value="1"/>
</dbReference>
<feature type="domain" description="F-box" evidence="1">
    <location>
        <begin position="75"/>
        <end position="122"/>
    </location>
</feature>
<dbReference type="RefSeq" id="XP_003095416.2">
    <property type="nucleotide sequence ID" value="XM_003095368.2"/>
</dbReference>
<dbReference type="InterPro" id="IPR002900">
    <property type="entry name" value="DUF38/FTH_CAE_spp"/>
</dbReference>
<dbReference type="InParanoid" id="E3N873"/>
<dbReference type="CDD" id="cd22150">
    <property type="entry name" value="F-box_CeFBXA-like"/>
    <property type="match status" value="1"/>
</dbReference>
<dbReference type="InterPro" id="IPR040161">
    <property type="entry name" value="FB224"/>
</dbReference>
<keyword evidence="3" id="KW-1185">Reference proteome</keyword>
<dbReference type="AlphaFoldDB" id="E3N873"/>
<sequence length="370" mass="42738">MHKIPRELLKTNVNYHKSCILYDVALGVPIFESYQNFCVANGDDSMEYNDYEYWYYRFYSGDVDFEHERRIDSKVKTLTELPLEILGMITGYLEPEERVDLRLTSKKFKAIVDMEPVTFKQIAVELRPNALILCINEKCFEYNIGNGRFIRNGYADEGSENGAEEGLETVLNRFAQVLKHPKLRIDRLALILPADLFPEERELLLKSLPRSLDVKTALIQGSANETLTIVSHLKPGVLKELWITGCPQQLTPIFESEHWKQAELTKLSSCQIYSKSFPFFYNFERFEISVILMELVDVQLLINNIAKNPSFKHCSLKALIFNLAVFVNGLNMEDTLENPGIITYRYPVPNSTGYLEIRLFNNGISIDRRH</sequence>
<dbReference type="HOGENOM" id="CLU_030831_3_3_1"/>
<reference evidence="2" key="1">
    <citation type="submission" date="2007-07" db="EMBL/GenBank/DDBJ databases">
        <title>PCAP assembly of the Caenorhabditis remanei genome.</title>
        <authorList>
            <consortium name="The Caenorhabditis remanei Sequencing Consortium"/>
            <person name="Wilson R.K."/>
        </authorList>
    </citation>
    <scope>NUCLEOTIDE SEQUENCE [LARGE SCALE GENOMIC DNA]</scope>
    <source>
        <strain evidence="2">PB4641</strain>
    </source>
</reference>
<dbReference type="PROSITE" id="PS50181">
    <property type="entry name" value="FBOX"/>
    <property type="match status" value="1"/>
</dbReference>
<dbReference type="GO" id="GO:0045087">
    <property type="term" value="P:innate immune response"/>
    <property type="evidence" value="ECO:0007669"/>
    <property type="project" value="TreeGrafter"/>
</dbReference>
<protein>
    <recommendedName>
        <fullName evidence="1">F-box domain-containing protein</fullName>
    </recommendedName>
</protein>
<organism evidence="3">
    <name type="scientific">Caenorhabditis remanei</name>
    <name type="common">Caenorhabditis vulgaris</name>
    <dbReference type="NCBI Taxonomy" id="31234"/>
    <lineage>
        <taxon>Eukaryota</taxon>
        <taxon>Metazoa</taxon>
        <taxon>Ecdysozoa</taxon>
        <taxon>Nematoda</taxon>
        <taxon>Chromadorea</taxon>
        <taxon>Rhabditida</taxon>
        <taxon>Rhabditina</taxon>
        <taxon>Rhabditomorpha</taxon>
        <taxon>Rhabditoidea</taxon>
        <taxon>Rhabditidae</taxon>
        <taxon>Peloderinae</taxon>
        <taxon>Caenorhabditis</taxon>
    </lineage>
</organism>
<dbReference type="InterPro" id="IPR001810">
    <property type="entry name" value="F-box_dom"/>
</dbReference>
<dbReference type="OrthoDB" id="5905315at2759"/>
<proteinExistence type="predicted"/>
<dbReference type="InterPro" id="IPR036047">
    <property type="entry name" value="F-box-like_dom_sf"/>
</dbReference>
<evidence type="ECO:0000313" key="3">
    <source>
        <dbReference type="Proteomes" id="UP000008281"/>
    </source>
</evidence>
<evidence type="ECO:0000313" key="2">
    <source>
        <dbReference type="EMBL" id="EFO89330.1"/>
    </source>
</evidence>
<dbReference type="Pfam" id="PF17906">
    <property type="entry name" value="HTH_48"/>
    <property type="match status" value="1"/>
</dbReference>
<dbReference type="eggNOG" id="ENOG502RT5I">
    <property type="taxonomic scope" value="Eukaryota"/>
</dbReference>
<accession>E3N873</accession>
<dbReference type="Proteomes" id="UP000008281">
    <property type="component" value="Unassembled WGS sequence"/>
</dbReference>
<dbReference type="Pfam" id="PF00646">
    <property type="entry name" value="F-box"/>
    <property type="match status" value="1"/>
</dbReference>
<dbReference type="OMA" id="DSMEYND"/>
<dbReference type="SUPFAM" id="SSF81383">
    <property type="entry name" value="F-box domain"/>
    <property type="match status" value="1"/>
</dbReference>
<dbReference type="GeneID" id="9807886"/>
<dbReference type="KEGG" id="crq:GCK72_021718"/>
<name>E3N873_CAERE</name>
<dbReference type="PANTHER" id="PTHR23015">
    <property type="entry name" value="UNCHARACTERIZED C.ELEGANS PROTEIN"/>
    <property type="match status" value="1"/>
</dbReference>
<evidence type="ECO:0000259" key="1">
    <source>
        <dbReference type="PROSITE" id="PS50181"/>
    </source>
</evidence>
<gene>
    <name evidence="2" type="ORF">CRE_15689</name>
</gene>
<dbReference type="CTD" id="9807886"/>